<reference evidence="2" key="2">
    <citation type="submission" date="2020-05" db="UniProtKB">
        <authorList>
            <consortium name="EnsemblMetazoa"/>
        </authorList>
    </citation>
    <scope>IDENTIFICATION</scope>
    <source>
        <strain evidence="2">CM1001059</strain>
    </source>
</reference>
<dbReference type="VEuPathDB" id="VectorBase:AMEC008585"/>
<evidence type="ECO:0000313" key="3">
    <source>
        <dbReference type="Proteomes" id="UP000075902"/>
    </source>
</evidence>
<accession>A0A182TUL5</accession>
<dbReference type="EnsemblMetazoa" id="AMEC008585-RA">
    <property type="protein sequence ID" value="AMEC008585-PA"/>
    <property type="gene ID" value="AMEC008585"/>
</dbReference>
<proteinExistence type="predicted"/>
<keyword evidence="3" id="KW-1185">Reference proteome</keyword>
<dbReference type="Proteomes" id="UP000075902">
    <property type="component" value="Unassembled WGS sequence"/>
</dbReference>
<sequence length="178" mass="20621">MPPLKKHKAHQLPSDFEPLLARLGIEPAQHGAHHRAAFALFGRNITFEATEWNQSHYYLLRSWFRDGRSGRAATRGPLLGTNGAAARPFRPSTTMRPKLESSLPRSNMTPYPVVVPFQRKEAPLPQEILNDRNKLLAYHKVHWRRVRLDWTHHRKLHLENFAPSLEAIETYRVQPTND</sequence>
<dbReference type="AlphaFoldDB" id="A0A182TUL5"/>
<feature type="region of interest" description="Disordered" evidence="1">
    <location>
        <begin position="74"/>
        <end position="103"/>
    </location>
</feature>
<evidence type="ECO:0000313" key="2">
    <source>
        <dbReference type="EnsemblMetazoa" id="AMEC008585-PA"/>
    </source>
</evidence>
<name>A0A182TUL5_9DIPT</name>
<reference evidence="3" key="1">
    <citation type="submission" date="2014-01" db="EMBL/GenBank/DDBJ databases">
        <title>The Genome Sequence of Anopheles melas CM1001059_A (V2).</title>
        <authorList>
            <consortium name="The Broad Institute Genomics Platform"/>
            <person name="Neafsey D.E."/>
            <person name="Besansky N."/>
            <person name="Howell P."/>
            <person name="Walton C."/>
            <person name="Young S.K."/>
            <person name="Zeng Q."/>
            <person name="Gargeya S."/>
            <person name="Fitzgerald M."/>
            <person name="Haas B."/>
            <person name="Abouelleil A."/>
            <person name="Allen A.W."/>
            <person name="Alvarado L."/>
            <person name="Arachchi H.M."/>
            <person name="Berlin A.M."/>
            <person name="Chapman S.B."/>
            <person name="Gainer-Dewar J."/>
            <person name="Goldberg J."/>
            <person name="Griggs A."/>
            <person name="Gujja S."/>
            <person name="Hansen M."/>
            <person name="Howarth C."/>
            <person name="Imamovic A."/>
            <person name="Ireland A."/>
            <person name="Larimer J."/>
            <person name="McCowan C."/>
            <person name="Murphy C."/>
            <person name="Pearson M."/>
            <person name="Poon T.W."/>
            <person name="Priest M."/>
            <person name="Roberts A."/>
            <person name="Saif S."/>
            <person name="Shea T."/>
            <person name="Sisk P."/>
            <person name="Sykes S."/>
            <person name="Wortman J."/>
            <person name="Nusbaum C."/>
            <person name="Birren B."/>
        </authorList>
    </citation>
    <scope>NUCLEOTIDE SEQUENCE [LARGE SCALE GENOMIC DNA]</scope>
    <source>
        <strain evidence="3">CM1001059</strain>
    </source>
</reference>
<organism evidence="2 3">
    <name type="scientific">Anopheles melas</name>
    <dbReference type="NCBI Taxonomy" id="34690"/>
    <lineage>
        <taxon>Eukaryota</taxon>
        <taxon>Metazoa</taxon>
        <taxon>Ecdysozoa</taxon>
        <taxon>Arthropoda</taxon>
        <taxon>Hexapoda</taxon>
        <taxon>Insecta</taxon>
        <taxon>Pterygota</taxon>
        <taxon>Neoptera</taxon>
        <taxon>Endopterygota</taxon>
        <taxon>Diptera</taxon>
        <taxon>Nematocera</taxon>
        <taxon>Culicoidea</taxon>
        <taxon>Culicidae</taxon>
        <taxon>Anophelinae</taxon>
        <taxon>Anopheles</taxon>
    </lineage>
</organism>
<evidence type="ECO:0000256" key="1">
    <source>
        <dbReference type="SAM" id="MobiDB-lite"/>
    </source>
</evidence>
<protein>
    <submittedName>
        <fullName evidence="2">Uncharacterized protein</fullName>
    </submittedName>
</protein>